<proteinExistence type="predicted"/>
<keyword evidence="1" id="KW-0472">Membrane</keyword>
<dbReference type="EMBL" id="SGIM01000002">
    <property type="protein sequence ID" value="RZF55962.1"/>
    <property type="molecule type" value="Genomic_DNA"/>
</dbReference>
<evidence type="ECO:0000313" key="3">
    <source>
        <dbReference type="Proteomes" id="UP000292110"/>
    </source>
</evidence>
<dbReference type="RefSeq" id="WP_130161281.1">
    <property type="nucleotide sequence ID" value="NZ_SGIM01000002.1"/>
</dbReference>
<keyword evidence="3" id="KW-1185">Reference proteome</keyword>
<dbReference type="AlphaFoldDB" id="A0A4Q6XC38"/>
<dbReference type="Proteomes" id="UP000292110">
    <property type="component" value="Unassembled WGS sequence"/>
</dbReference>
<reference evidence="2 3" key="1">
    <citation type="submission" date="2019-02" db="EMBL/GenBank/DDBJ databases">
        <title>The draft genome of Acinetobacter halotolerans strain JCM 31009.</title>
        <authorList>
            <person name="Qin J."/>
            <person name="Feng Y."/>
            <person name="Nemec A."/>
            <person name="Zong Z."/>
        </authorList>
    </citation>
    <scope>NUCLEOTIDE SEQUENCE [LARGE SCALE GENOMIC DNA]</scope>
    <source>
        <strain evidence="2 3">JCM 31009</strain>
    </source>
</reference>
<evidence type="ECO:0000313" key="2">
    <source>
        <dbReference type="EMBL" id="RZF55962.1"/>
    </source>
</evidence>
<sequence>MPNGFTENKLPHNCNYLVLKSQYLANNCILEKNQENTYFLEHSTDTTAMKSFDDATSMTLWIAILATLLAWWYGKQSFKLTQQAFEQSIEQIKASISISSQNTAATLKSNQILIDHQILTQNNQFNFQKDQEIRNILIDLSTTFIQSGKKIFFILTKYTDQLHPKDWQNFVNYSSPHISLASKNNSEYLNTHLSINKEIENMLESLFKFSMVTKPDNPKVLNTLSYLQQATDLAVEQRNMHLYKDKDQHIEKLNNLDRMIQNSRITLIEVIQDKNCFL</sequence>
<feature type="transmembrane region" description="Helical" evidence="1">
    <location>
        <begin position="55"/>
        <end position="73"/>
    </location>
</feature>
<name>A0A4Q6XC38_9GAMM</name>
<organism evidence="2 3">
    <name type="scientific">Acinetobacter halotolerans</name>
    <dbReference type="NCBI Taxonomy" id="1752076"/>
    <lineage>
        <taxon>Bacteria</taxon>
        <taxon>Pseudomonadati</taxon>
        <taxon>Pseudomonadota</taxon>
        <taxon>Gammaproteobacteria</taxon>
        <taxon>Moraxellales</taxon>
        <taxon>Moraxellaceae</taxon>
        <taxon>Acinetobacter</taxon>
    </lineage>
</organism>
<evidence type="ECO:0000256" key="1">
    <source>
        <dbReference type="SAM" id="Phobius"/>
    </source>
</evidence>
<protein>
    <submittedName>
        <fullName evidence="2">Uncharacterized protein</fullName>
    </submittedName>
</protein>
<accession>A0A4Q6XC38</accession>
<keyword evidence="1" id="KW-0812">Transmembrane</keyword>
<keyword evidence="1" id="KW-1133">Transmembrane helix</keyword>
<gene>
    <name evidence="2" type="ORF">EXE30_03940</name>
</gene>
<comment type="caution">
    <text evidence="2">The sequence shown here is derived from an EMBL/GenBank/DDBJ whole genome shotgun (WGS) entry which is preliminary data.</text>
</comment>